<dbReference type="EMBL" id="JAIWYP010000001">
    <property type="protein sequence ID" value="KAH3883737.1"/>
    <property type="molecule type" value="Genomic_DNA"/>
</dbReference>
<feature type="region of interest" description="Disordered" evidence="1">
    <location>
        <begin position="267"/>
        <end position="297"/>
    </location>
</feature>
<feature type="region of interest" description="Disordered" evidence="1">
    <location>
        <begin position="159"/>
        <end position="179"/>
    </location>
</feature>
<evidence type="ECO:0000313" key="2">
    <source>
        <dbReference type="EMBL" id="KAH3883737.1"/>
    </source>
</evidence>
<organism evidence="2 3">
    <name type="scientific">Dreissena polymorpha</name>
    <name type="common">Zebra mussel</name>
    <name type="synonym">Mytilus polymorpha</name>
    <dbReference type="NCBI Taxonomy" id="45954"/>
    <lineage>
        <taxon>Eukaryota</taxon>
        <taxon>Metazoa</taxon>
        <taxon>Spiralia</taxon>
        <taxon>Lophotrochozoa</taxon>
        <taxon>Mollusca</taxon>
        <taxon>Bivalvia</taxon>
        <taxon>Autobranchia</taxon>
        <taxon>Heteroconchia</taxon>
        <taxon>Euheterodonta</taxon>
        <taxon>Imparidentia</taxon>
        <taxon>Neoheterodontei</taxon>
        <taxon>Myida</taxon>
        <taxon>Dreissenoidea</taxon>
        <taxon>Dreissenidae</taxon>
        <taxon>Dreissena</taxon>
    </lineage>
</organism>
<evidence type="ECO:0000313" key="3">
    <source>
        <dbReference type="Proteomes" id="UP000828390"/>
    </source>
</evidence>
<comment type="caution">
    <text evidence="2">The sequence shown here is derived from an EMBL/GenBank/DDBJ whole genome shotgun (WGS) entry which is preliminary data.</text>
</comment>
<reference evidence="2" key="1">
    <citation type="journal article" date="2019" name="bioRxiv">
        <title>The Genome of the Zebra Mussel, Dreissena polymorpha: A Resource for Invasive Species Research.</title>
        <authorList>
            <person name="McCartney M.A."/>
            <person name="Auch B."/>
            <person name="Kono T."/>
            <person name="Mallez S."/>
            <person name="Zhang Y."/>
            <person name="Obille A."/>
            <person name="Becker A."/>
            <person name="Abrahante J.E."/>
            <person name="Garbe J."/>
            <person name="Badalamenti J.P."/>
            <person name="Herman A."/>
            <person name="Mangelson H."/>
            <person name="Liachko I."/>
            <person name="Sullivan S."/>
            <person name="Sone E.D."/>
            <person name="Koren S."/>
            <person name="Silverstein K.A.T."/>
            <person name="Beckman K.B."/>
            <person name="Gohl D.M."/>
        </authorList>
    </citation>
    <scope>NUCLEOTIDE SEQUENCE</scope>
    <source>
        <strain evidence="2">Duluth1</strain>
        <tissue evidence="2">Whole animal</tissue>
    </source>
</reference>
<reference evidence="2" key="2">
    <citation type="submission" date="2020-11" db="EMBL/GenBank/DDBJ databases">
        <authorList>
            <person name="McCartney M.A."/>
            <person name="Auch B."/>
            <person name="Kono T."/>
            <person name="Mallez S."/>
            <person name="Becker A."/>
            <person name="Gohl D.M."/>
            <person name="Silverstein K.A.T."/>
            <person name="Koren S."/>
            <person name="Bechman K.B."/>
            <person name="Herman A."/>
            <person name="Abrahante J.E."/>
            <person name="Garbe J."/>
        </authorList>
    </citation>
    <scope>NUCLEOTIDE SEQUENCE</scope>
    <source>
        <strain evidence="2">Duluth1</strain>
        <tissue evidence="2">Whole animal</tissue>
    </source>
</reference>
<keyword evidence="3" id="KW-1185">Reference proteome</keyword>
<dbReference type="Proteomes" id="UP000828390">
    <property type="component" value="Unassembled WGS sequence"/>
</dbReference>
<dbReference type="AlphaFoldDB" id="A0A9D4MYY5"/>
<protein>
    <submittedName>
        <fullName evidence="2">Uncharacterized protein</fullName>
    </submittedName>
</protein>
<feature type="compositionally biased region" description="Low complexity" evidence="1">
    <location>
        <begin position="284"/>
        <end position="297"/>
    </location>
</feature>
<name>A0A9D4MYY5_DREPO</name>
<sequence length="297" mass="34294">MPFSKVEPLPVIGKKVRGKTAYLHKPPTIAPHYPKGNKSVLPKTKLSRVLLYDNTMQESMLDVQTKYINDQMRRFRSSYNKNRYAFIDLLKHRRKWHESWDIGYQRMKDAFVARFGTDHMPVPVEEPPEVDPFFINARLAPPLNILCFYLDAQKEDTHANATTKKTSYKTSKNEPHRPKLTKSSLIKECLYDHERLMSKLDDCALYLYTKSVEDPRFRNLEISLVPPKFETDGYLQLSPMYSKHASRARHPVGIRFRAKALPHLFVPRKGNSSVGTEHKEDTESVCSISTSSSYSSG</sequence>
<accession>A0A9D4MYY5</accession>
<proteinExistence type="predicted"/>
<gene>
    <name evidence="2" type="ORF">DPMN_007704</name>
</gene>
<evidence type="ECO:0000256" key="1">
    <source>
        <dbReference type="SAM" id="MobiDB-lite"/>
    </source>
</evidence>